<evidence type="ECO:0000313" key="3">
    <source>
        <dbReference type="Proteomes" id="UP000215256"/>
    </source>
</evidence>
<organism evidence="2 3">
    <name type="scientific">Ochrobactrum quorumnocens</name>
    <dbReference type="NCBI Taxonomy" id="271865"/>
    <lineage>
        <taxon>Bacteria</taxon>
        <taxon>Pseudomonadati</taxon>
        <taxon>Pseudomonadota</taxon>
        <taxon>Alphaproteobacteria</taxon>
        <taxon>Hyphomicrobiales</taxon>
        <taxon>Brucellaceae</taxon>
        <taxon>Brucella/Ochrobactrum group</taxon>
        <taxon>Ochrobactrum</taxon>
    </lineage>
</organism>
<dbReference type="OrthoDB" id="38641at2"/>
<feature type="compositionally biased region" description="Polar residues" evidence="1">
    <location>
        <begin position="1"/>
        <end position="10"/>
    </location>
</feature>
<name>A0A248U8K4_9HYPH</name>
<protein>
    <submittedName>
        <fullName evidence="2">Putative tape measure domain-containing protein</fullName>
    </submittedName>
</protein>
<keyword evidence="2" id="KW-0614">Plasmid</keyword>
<dbReference type="AlphaFoldDB" id="A0A248U8K4"/>
<proteinExistence type="predicted"/>
<evidence type="ECO:0000256" key="1">
    <source>
        <dbReference type="SAM" id="MobiDB-lite"/>
    </source>
</evidence>
<geneLocation type="plasmid" evidence="2 3">
    <name>unnamed2</name>
</geneLocation>
<dbReference type="Proteomes" id="UP000215256">
    <property type="component" value="Plasmid unnamed2"/>
</dbReference>
<accession>A0A248U8K4</accession>
<feature type="compositionally biased region" description="Basic and acidic residues" evidence="1">
    <location>
        <begin position="91"/>
        <end position="104"/>
    </location>
</feature>
<dbReference type="EMBL" id="CP022602">
    <property type="protein sequence ID" value="ASV83028.1"/>
    <property type="molecule type" value="Genomic_DNA"/>
</dbReference>
<evidence type="ECO:0000313" key="2">
    <source>
        <dbReference type="EMBL" id="ASV83028.1"/>
    </source>
</evidence>
<sequence>MNCSATNRTPTEAYPLGPDENKASRATADPYILQRKAENEAAAEYERNALRKAQLSKDQFALENKIAEVRKRSESENAKLTAEQIKRIAEAELAGDKSRTSEGKKPKKEKKTPDDKFDGDLQSITDRTSALIAETEAQRQINPLIDDYGFAVERARTEQELLNAAQKAGVEVTPALRAEIKATADQWALATVEANQLSEAQAEIQQKSEEWRSTEVGAFKGLVSDLASGKNAAEAFADALQKVLDKLLDILAQSLFDGLFGKTGSFLGDALGGLLGRKDGGPIPGYASGGRVRGPGGPRDDKVLMWGSNGEFMMNANATQKFLPILEAMNAGRLPEFSNGGKIGIPAPMSPRASIPVPVIPSAAQLVAGSSNTDNSRTDNSVNSSPVINVNVSGATGNAEIASMVQQGVAQGIKTWRGSVDFTAAVAGGIKQGNRRGMLNR</sequence>
<dbReference type="RefSeq" id="WP_095444065.1">
    <property type="nucleotide sequence ID" value="NZ_CP022602.1"/>
</dbReference>
<feature type="region of interest" description="Disordered" evidence="1">
    <location>
        <begin position="91"/>
        <end position="121"/>
    </location>
</feature>
<dbReference type="KEGG" id="och:CES85_5855"/>
<reference evidence="2 3" key="1">
    <citation type="submission" date="2017-07" db="EMBL/GenBank/DDBJ databases">
        <title>Phylogenetic study on the rhizospheric bacterium Ochrobactrum sp. A44.</title>
        <authorList>
            <person name="Krzyzanowska D.M."/>
            <person name="Ossowicki A."/>
            <person name="Rajewska M."/>
            <person name="Maciag T."/>
            <person name="Kaczynski Z."/>
            <person name="Czerwicka M."/>
            <person name="Jafra S."/>
        </authorList>
    </citation>
    <scope>NUCLEOTIDE SEQUENCE [LARGE SCALE GENOMIC DNA]</scope>
    <source>
        <strain evidence="2 3">A44</strain>
        <plasmid evidence="2 3">unnamed2</plasmid>
    </source>
</reference>
<feature type="region of interest" description="Disordered" evidence="1">
    <location>
        <begin position="1"/>
        <end position="30"/>
    </location>
</feature>
<gene>
    <name evidence="2" type="ORF">CES85_5855</name>
</gene>